<reference evidence="2" key="2">
    <citation type="journal article" date="2013" name="Stand. Genomic Sci.">
        <title>Complete genome sequence of Desulfocapsa sulfexigens, a marine deltaproteobacterium specialized in disproportionating inorganic sulfur compounds.</title>
        <authorList>
            <person name="Finster K.W."/>
            <person name="Kjeldsen K.U."/>
            <person name="Kube M."/>
            <person name="Reinhardt R."/>
            <person name="Mussmann M."/>
            <person name="Amann R."/>
            <person name="Schreiber L."/>
        </authorList>
    </citation>
    <scope>NUCLEOTIDE SEQUENCE [LARGE SCALE GENOMIC DNA]</scope>
    <source>
        <strain evidence="2">DSM 10523 / SB164P1</strain>
    </source>
</reference>
<organism evidence="1 2">
    <name type="scientific">Pseudodesulfovibrio piezophilus (strain DSM 21447 / JCM 15486 / C1TLV30)</name>
    <name type="common">Desulfovibrio piezophilus</name>
    <dbReference type="NCBI Taxonomy" id="1322246"/>
    <lineage>
        <taxon>Bacteria</taxon>
        <taxon>Pseudomonadati</taxon>
        <taxon>Thermodesulfobacteriota</taxon>
        <taxon>Desulfovibrionia</taxon>
        <taxon>Desulfovibrionales</taxon>
        <taxon>Desulfovibrionaceae</taxon>
    </lineage>
</organism>
<evidence type="ECO:0000313" key="1">
    <source>
        <dbReference type="EMBL" id="CCH50263.1"/>
    </source>
</evidence>
<accession>M1WYC0</accession>
<reference evidence="1 2" key="1">
    <citation type="journal article" date="2013" name="PLoS ONE">
        <title>The first genomic and proteomic characterization of a deep-sea sulfate reducer: insights into the piezophilic lifestyle of Desulfovibrio piezophilus.</title>
        <authorList>
            <person name="Pradel N."/>
            <person name="Ji B."/>
            <person name="Gimenez G."/>
            <person name="Talla E."/>
            <person name="Lenoble P."/>
            <person name="Garel M."/>
            <person name="Tamburini C."/>
            <person name="Fourquet P."/>
            <person name="Lebrun R."/>
            <person name="Bertin P."/>
            <person name="Denis Y."/>
            <person name="Pophillat M."/>
            <person name="Barbe V."/>
            <person name="Ollivier B."/>
            <person name="Dolla A."/>
        </authorList>
    </citation>
    <scope>NUCLEOTIDE SEQUENCE [LARGE SCALE GENOMIC DNA]</scope>
    <source>
        <strain evidence="2">DSM 10523 / SB164P1</strain>
    </source>
</reference>
<dbReference type="Proteomes" id="UP000011724">
    <property type="component" value="Chromosome"/>
</dbReference>
<evidence type="ECO:0000313" key="2">
    <source>
        <dbReference type="Proteomes" id="UP000011724"/>
    </source>
</evidence>
<sequence length="52" mass="5894">MVQAKRMVTEQTGWELSMVDTLASFADLVKSPSPYKLIMVKNKIIDYKTLSS</sequence>
<dbReference type="PATRIC" id="fig|879567.3.peg.3271"/>
<keyword evidence="2" id="KW-1185">Reference proteome</keyword>
<dbReference type="EMBL" id="FO203427">
    <property type="protein sequence ID" value="CCH50263.1"/>
    <property type="molecule type" value="Genomic_DNA"/>
</dbReference>
<protein>
    <submittedName>
        <fullName evidence="1">Uncharacterized protein</fullName>
    </submittedName>
</protein>
<dbReference type="KEGG" id="dpi:BN4_20201"/>
<dbReference type="HOGENOM" id="CLU_3079209_0_0_7"/>
<name>M1WYC0_PSEP2</name>
<dbReference type="STRING" id="1322246.BN4_20201"/>
<proteinExistence type="predicted"/>
<dbReference type="AlphaFoldDB" id="M1WYC0"/>
<gene>
    <name evidence="1" type="ordered locus">BN4_20201</name>
</gene>